<evidence type="ECO:0000313" key="1">
    <source>
        <dbReference type="EMBL" id="ADG72383.1"/>
    </source>
</evidence>
<dbReference type="RefSeq" id="WP_013114722.1">
    <property type="nucleotide sequence ID" value="NC_014150.1"/>
</dbReference>
<proteinExistence type="predicted"/>
<organism evidence="1 2">
    <name type="scientific">Brachyspira murdochii (strain ATCC 51284 / DSM 12563 / 56-150)</name>
    <name type="common">Serpulina murdochii</name>
    <dbReference type="NCBI Taxonomy" id="526224"/>
    <lineage>
        <taxon>Bacteria</taxon>
        <taxon>Pseudomonadati</taxon>
        <taxon>Spirochaetota</taxon>
        <taxon>Spirochaetia</taxon>
        <taxon>Brachyspirales</taxon>
        <taxon>Brachyspiraceae</taxon>
        <taxon>Brachyspira</taxon>
    </lineage>
</organism>
<dbReference type="KEGG" id="brm:Bmur_2310"/>
<dbReference type="OrthoDB" id="307870at2"/>
<gene>
    <name evidence="1" type="ordered locus">Bmur_2310</name>
</gene>
<evidence type="ECO:0000313" key="2">
    <source>
        <dbReference type="Proteomes" id="UP000001915"/>
    </source>
</evidence>
<dbReference type="HOGENOM" id="CLU_094867_0_0_12"/>
<sequence>MTKKVLLLIVILSINLFGYGGGFEISLNVPIGASIGTPNNAMKNLGYTSKKGIDSGLEIQLGYMHKIYNRIGAGLFIDLGYTYDSFPSSKTFENGEIIDTSMYMHNFEIGFMPKITIWGVSLAIGGGIKIPMAGKKDLEYGYSASVMHYFKTTLDYSIFITDNLAIVLGVYISHDYGLPLRSLTDTPRIGGSGGGALIGFKFGPKLEDKN</sequence>
<evidence type="ECO:0008006" key="3">
    <source>
        <dbReference type="Google" id="ProtNLM"/>
    </source>
</evidence>
<name>D5U4X9_BRAM5</name>
<dbReference type="AlphaFoldDB" id="D5U4X9"/>
<reference evidence="1 2" key="1">
    <citation type="journal article" date="2010" name="Stand. Genomic Sci.">
        <title>Complete genome sequence of Brachyspira murdochii type strain (56-150).</title>
        <authorList>
            <person name="Pati A."/>
            <person name="Sikorski J."/>
            <person name="Gronow S."/>
            <person name="Munk C."/>
            <person name="Lapidus A."/>
            <person name="Copeland A."/>
            <person name="Glavina Del Tio T."/>
            <person name="Nolan M."/>
            <person name="Lucas S."/>
            <person name="Chen F."/>
            <person name="Tice H."/>
            <person name="Cheng J.F."/>
            <person name="Han C."/>
            <person name="Detter J.C."/>
            <person name="Bruce D."/>
            <person name="Tapia R."/>
            <person name="Goodwin L."/>
            <person name="Pitluck S."/>
            <person name="Liolios K."/>
            <person name="Ivanova N."/>
            <person name="Mavromatis K."/>
            <person name="Mikhailova N."/>
            <person name="Chen A."/>
            <person name="Palaniappan K."/>
            <person name="Land M."/>
            <person name="Hauser L."/>
            <person name="Chang Y.J."/>
            <person name="Jeffries C.D."/>
            <person name="Spring S."/>
            <person name="Rohde M."/>
            <person name="Goker M."/>
            <person name="Bristow J."/>
            <person name="Eisen J.A."/>
            <person name="Markowitz V."/>
            <person name="Hugenholtz P."/>
            <person name="Kyrpides N.C."/>
            <person name="Klenk H.P."/>
        </authorList>
    </citation>
    <scope>NUCLEOTIDE SEQUENCE [LARGE SCALE GENOMIC DNA]</scope>
    <source>
        <strain evidence="2">ATCC 51284 / DSM 12563 / 56-150</strain>
    </source>
</reference>
<dbReference type="EMBL" id="CP001959">
    <property type="protein sequence ID" value="ADG72383.1"/>
    <property type="molecule type" value="Genomic_DNA"/>
</dbReference>
<accession>D5U4X9</accession>
<protein>
    <recommendedName>
        <fullName evidence="3">Outer membrane protein beta-barrel domain-containing protein</fullName>
    </recommendedName>
</protein>
<dbReference type="Proteomes" id="UP000001915">
    <property type="component" value="Chromosome"/>
</dbReference>
<dbReference type="STRING" id="526224.Bmur_2310"/>